<dbReference type="PANTHER" id="PTHR37483">
    <property type="entry name" value="UPF0125 PROTEIN RATB"/>
    <property type="match status" value="1"/>
</dbReference>
<dbReference type="RefSeq" id="WP_194854915.1">
    <property type="nucleotide sequence ID" value="NZ_ARXR01000002.1"/>
</dbReference>
<sequence length="99" mass="10851">MAADRLHVEVVYALPEKQRLIALDVPAGTTMLEAARESGIAEHFEGLDLERAAMGVFGKAEPAPAQRVLMDGERVEIYRPLKIDPKAARKARAQRAGKD</sequence>
<evidence type="ECO:0000256" key="1">
    <source>
        <dbReference type="ARBA" id="ARBA00010645"/>
    </source>
</evidence>
<evidence type="ECO:0000313" key="3">
    <source>
        <dbReference type="EMBL" id="MBF5051708.1"/>
    </source>
</evidence>
<dbReference type="InterPro" id="IPR037021">
    <property type="entry name" value="RnfH_sf"/>
</dbReference>
<keyword evidence="4" id="KW-1185">Reference proteome</keyword>
<dbReference type="InterPro" id="IPR016155">
    <property type="entry name" value="Mopterin_synth/thiamin_S_b"/>
</dbReference>
<dbReference type="PANTHER" id="PTHR37483:SF1">
    <property type="entry name" value="UPF0125 PROTEIN RATB"/>
    <property type="match status" value="1"/>
</dbReference>
<reference evidence="3 4" key="1">
    <citation type="submission" date="2012-09" db="EMBL/GenBank/DDBJ databases">
        <title>Genome Sequence of alkane-degrading Bacterium Alcanivorax venustensis ISO4.</title>
        <authorList>
            <person name="Lai Q."/>
            <person name="Shao Z."/>
        </authorList>
    </citation>
    <scope>NUCLEOTIDE SEQUENCE [LARGE SCALE GENOMIC DNA]</scope>
    <source>
        <strain evidence="3 4">ISO4</strain>
    </source>
</reference>
<dbReference type="HAMAP" id="MF_00460">
    <property type="entry name" value="UPF0125_RnfH"/>
    <property type="match status" value="1"/>
</dbReference>
<dbReference type="InterPro" id="IPR005346">
    <property type="entry name" value="RnfH"/>
</dbReference>
<proteinExistence type="inferred from homology"/>
<evidence type="ECO:0000256" key="2">
    <source>
        <dbReference type="HAMAP-Rule" id="MF_00460"/>
    </source>
</evidence>
<dbReference type="NCBIfam" id="NF002490">
    <property type="entry name" value="PRK01777.1"/>
    <property type="match status" value="1"/>
</dbReference>
<name>A0ABS0AC51_9GAMM</name>
<accession>A0ABS0AC51</accession>
<dbReference type="Pfam" id="PF03658">
    <property type="entry name" value="Ub-RnfH"/>
    <property type="match status" value="1"/>
</dbReference>
<comment type="similarity">
    <text evidence="1 2">Belongs to the UPF0125 (RnfH) family.</text>
</comment>
<dbReference type="Proteomes" id="UP000644441">
    <property type="component" value="Unassembled WGS sequence"/>
</dbReference>
<gene>
    <name evidence="3" type="ORF">ISO4_00310</name>
</gene>
<organism evidence="3 4">
    <name type="scientific">Alloalcanivorax venustensis ISO4</name>
    <dbReference type="NCBI Taxonomy" id="1177184"/>
    <lineage>
        <taxon>Bacteria</taxon>
        <taxon>Pseudomonadati</taxon>
        <taxon>Pseudomonadota</taxon>
        <taxon>Gammaproteobacteria</taxon>
        <taxon>Oceanospirillales</taxon>
        <taxon>Alcanivoracaceae</taxon>
        <taxon>Alloalcanivorax</taxon>
    </lineage>
</organism>
<evidence type="ECO:0000313" key="4">
    <source>
        <dbReference type="Proteomes" id="UP000644441"/>
    </source>
</evidence>
<protein>
    <recommendedName>
        <fullName evidence="2">UPF0125 protein ISO4_00310</fullName>
    </recommendedName>
</protein>
<dbReference type="Gene3D" id="3.10.20.280">
    <property type="entry name" value="RnfH-like"/>
    <property type="match status" value="1"/>
</dbReference>
<dbReference type="SUPFAM" id="SSF54285">
    <property type="entry name" value="MoaD/ThiS"/>
    <property type="match status" value="1"/>
</dbReference>
<comment type="caution">
    <text evidence="3">The sequence shown here is derived from an EMBL/GenBank/DDBJ whole genome shotgun (WGS) entry which is preliminary data.</text>
</comment>
<dbReference type="EMBL" id="ARXR01000002">
    <property type="protein sequence ID" value="MBF5051708.1"/>
    <property type="molecule type" value="Genomic_DNA"/>
</dbReference>